<keyword evidence="2" id="KW-1185">Reference proteome</keyword>
<dbReference type="Gene3D" id="1.10.30.50">
    <property type="match status" value="1"/>
</dbReference>
<proteinExistence type="predicted"/>
<dbReference type="Proteomes" id="UP000001299">
    <property type="component" value="Chromosome 2"/>
</dbReference>
<dbReference type="STRING" id="515622.bpr_III038"/>
<accession>E0S2U5</accession>
<dbReference type="eggNOG" id="COG1403">
    <property type="taxonomic scope" value="Bacteria"/>
</dbReference>
<dbReference type="RefSeq" id="WP_013282379.1">
    <property type="nucleotide sequence ID" value="NC_014388.1"/>
</dbReference>
<organism evidence="1 2">
    <name type="scientific">Butyrivibrio proteoclasticus (strain ATCC 51982 / DSM 14932 / B316)</name>
    <name type="common">Clostridium proteoclasticum</name>
    <dbReference type="NCBI Taxonomy" id="515622"/>
    <lineage>
        <taxon>Bacteria</taxon>
        <taxon>Bacillati</taxon>
        <taxon>Bacillota</taxon>
        <taxon>Clostridia</taxon>
        <taxon>Lachnospirales</taxon>
        <taxon>Lachnospiraceae</taxon>
        <taxon>Butyrivibrio</taxon>
    </lineage>
</organism>
<name>E0S2U5_BUTPB</name>
<evidence type="ECO:0000313" key="2">
    <source>
        <dbReference type="Proteomes" id="UP000001299"/>
    </source>
</evidence>
<protein>
    <recommendedName>
        <fullName evidence="3">HNH nuclease domain-containing protein</fullName>
    </recommendedName>
</protein>
<reference evidence="1 2" key="1">
    <citation type="journal article" date="2010" name="PLoS ONE">
        <title>The glycobiome of the rumen bacterium Butyrivibrio proteoclasticus B316(T) highlights adaptation to a polysaccharide-rich environment.</title>
        <authorList>
            <person name="Kelly W.J."/>
            <person name="Leahy S.C."/>
            <person name="Altermann E."/>
            <person name="Yeoman C.J."/>
            <person name="Dunne J.C."/>
            <person name="Kong Z."/>
            <person name="Pacheco D.M."/>
            <person name="Li D."/>
            <person name="Noel S.J."/>
            <person name="Moon C.D."/>
            <person name="Cookson A.L."/>
            <person name="Attwood G.T."/>
        </authorList>
    </citation>
    <scope>NUCLEOTIDE SEQUENCE [LARGE SCALE GENOMIC DNA]</scope>
    <source>
        <strain evidence="2">ATCC 51982 / DSM 14932 / B316</strain>
    </source>
</reference>
<dbReference type="KEGG" id="bpb:bpr_III038"/>
<evidence type="ECO:0008006" key="3">
    <source>
        <dbReference type="Google" id="ProtNLM"/>
    </source>
</evidence>
<dbReference type="AlphaFoldDB" id="E0S2U5"/>
<evidence type="ECO:0000313" key="1">
    <source>
        <dbReference type="EMBL" id="ADL35727.1"/>
    </source>
</evidence>
<sequence>MIRIELTDEILQNHRDYIYNESNIKTRLNALKRKRKIYQGNPKIKTLVDYLITQVELLGDDTKYTESIFLMTPEKMKSELEVIKRDYNEAFNECQSKNRSFSNAILDALGYENFAKRDPTDKSKKSFRPGESRKNWGAYAFLLKLDLSVCPYCNRAFINTIYMGKSKGRSRADLDHFLPKALYPYFSMSIYNLVPSCNTCNSSFKGQKPFNYKNNLNPYEHIDINALLTFGYTPENYIECIGLGKDQLNVTLNYNTEDEHGSKTQANRLEENCKTFQLEKIYQNHADVVKDILLKHHIFSQDYKKQVMNTYKGLFSSEDEVDRLLYGDIRESDIKDSILGKLHYDINSNIQRSC</sequence>
<dbReference type="EMBL" id="CP001811">
    <property type="protein sequence ID" value="ADL35727.1"/>
    <property type="molecule type" value="Genomic_DNA"/>
</dbReference>
<dbReference type="HOGENOM" id="CLU_051468_0_0_9"/>
<gene>
    <name evidence="1" type="ordered locus">bpr_III038</name>
</gene>